<evidence type="ECO:0000256" key="3">
    <source>
        <dbReference type="ARBA" id="ARBA00022676"/>
    </source>
</evidence>
<evidence type="ECO:0000313" key="11">
    <source>
        <dbReference type="EMBL" id="KAK9915701.1"/>
    </source>
</evidence>
<evidence type="ECO:0000256" key="4">
    <source>
        <dbReference type="ARBA" id="ARBA00022679"/>
    </source>
</evidence>
<evidence type="ECO:0000313" key="12">
    <source>
        <dbReference type="Proteomes" id="UP001491310"/>
    </source>
</evidence>
<dbReference type="PANTHER" id="PTHR21461:SF69">
    <property type="entry name" value="GLYCOSYLTRANSFERASE FAMILY 92 PROTEIN"/>
    <property type="match status" value="1"/>
</dbReference>
<comment type="caution">
    <text evidence="11">The sequence shown here is derived from an EMBL/GenBank/DDBJ whole genome shotgun (WGS) entry which is preliminary data.</text>
</comment>
<evidence type="ECO:0000256" key="9">
    <source>
        <dbReference type="SAM" id="MobiDB-lite"/>
    </source>
</evidence>
<gene>
    <name evidence="11" type="ORF">WJX75_002860</name>
</gene>
<accession>A0ABR2YVL2</accession>
<feature type="chain" id="PRO_5046655770" description="Glycosyltransferase family 92 protein" evidence="10">
    <location>
        <begin position="41"/>
        <end position="505"/>
    </location>
</feature>
<feature type="signal peptide" evidence="10">
    <location>
        <begin position="1"/>
        <end position="40"/>
    </location>
</feature>
<dbReference type="Proteomes" id="UP001491310">
    <property type="component" value="Unassembled WGS sequence"/>
</dbReference>
<evidence type="ECO:0000256" key="2">
    <source>
        <dbReference type="ARBA" id="ARBA00007647"/>
    </source>
</evidence>
<keyword evidence="5" id="KW-0812">Transmembrane</keyword>
<dbReference type="EMBL" id="JALJOT010000004">
    <property type="protein sequence ID" value="KAK9915701.1"/>
    <property type="molecule type" value="Genomic_DNA"/>
</dbReference>
<protein>
    <recommendedName>
        <fullName evidence="8">Glycosyltransferase family 92 protein</fullName>
        <ecNumber evidence="8">2.4.1.-</ecNumber>
    </recommendedName>
</protein>
<feature type="compositionally biased region" description="Basic and acidic residues" evidence="9">
    <location>
        <begin position="55"/>
        <end position="72"/>
    </location>
</feature>
<dbReference type="Pfam" id="PF01697">
    <property type="entry name" value="Glyco_transf_92"/>
    <property type="match status" value="1"/>
</dbReference>
<dbReference type="PANTHER" id="PTHR21461">
    <property type="entry name" value="GLYCOSYLTRANSFERASE FAMILY 92 PROTEIN"/>
    <property type="match status" value="1"/>
</dbReference>
<evidence type="ECO:0000256" key="1">
    <source>
        <dbReference type="ARBA" id="ARBA00004167"/>
    </source>
</evidence>
<comment type="subcellular location">
    <subcellularLocation>
        <location evidence="1">Membrane</location>
        <topology evidence="1">Single-pass membrane protein</topology>
    </subcellularLocation>
</comment>
<evidence type="ECO:0000256" key="5">
    <source>
        <dbReference type="ARBA" id="ARBA00022692"/>
    </source>
</evidence>
<keyword evidence="7" id="KW-0472">Membrane</keyword>
<reference evidence="11 12" key="1">
    <citation type="journal article" date="2024" name="Nat. Commun.">
        <title>Phylogenomics reveals the evolutionary origins of lichenization in chlorophyte algae.</title>
        <authorList>
            <person name="Puginier C."/>
            <person name="Libourel C."/>
            <person name="Otte J."/>
            <person name="Skaloud P."/>
            <person name="Haon M."/>
            <person name="Grisel S."/>
            <person name="Petersen M."/>
            <person name="Berrin J.G."/>
            <person name="Delaux P.M."/>
            <person name="Dal Grande F."/>
            <person name="Keller J."/>
        </authorList>
    </citation>
    <scope>NUCLEOTIDE SEQUENCE [LARGE SCALE GENOMIC DNA]</scope>
    <source>
        <strain evidence="11 12">SAG 216-7</strain>
    </source>
</reference>
<keyword evidence="4 8" id="KW-0808">Transferase</keyword>
<comment type="similarity">
    <text evidence="2 8">Belongs to the glycosyltransferase 92 family.</text>
</comment>
<sequence length="505" mass="58173">MRGRPPGTRHTSRHGPAKRAWAVIVPVTLLLAGLLAKADGRPQQISGRSLSDGVHGSRPEGGRRPRDRRLAEEPVQTWPSDPDKIGVFSALHDTEEGEIKVFMEVARQDNCNAMTTCSVRHKGSDWLQELKATPLAPFGVLSKDPQKRPELFECFVTVHLPAPNMSLSEIILHLDGSNRTVTALLEEIETLPYGKRKGLGMCVGPQFSETPFFADFLTWYLELGVDRFYMYAVQGNWLLDWDPKYFHFPGSRHKLQLFHHHAIEWRLFHLEHASTHYYGQWLMYNDCVYRTRNTMELVMFNDRDEFINVRQRHQRFNLKHFFLEHFDKPEIASLSYWHAIYHVHCKMDKLPVLDGLPGQPSTHNPEYSDMVMMKYWGYSAWEPDHREPNFTGCGSYQCHPKVVVRPKAVNVMNTHWIHLPMPGYTTLEKRLSPRVVFGKHISCKSTGIYGGDWDENPDKMLCFEEELGPPVLDGSEPHYVYMCPQEEVDAYAAGSWPINRTLSTS</sequence>
<dbReference type="EC" id="2.4.1.-" evidence="8"/>
<feature type="region of interest" description="Disordered" evidence="9">
    <location>
        <begin position="43"/>
        <end position="83"/>
    </location>
</feature>
<evidence type="ECO:0000256" key="6">
    <source>
        <dbReference type="ARBA" id="ARBA00022989"/>
    </source>
</evidence>
<keyword evidence="3 8" id="KW-0328">Glycosyltransferase</keyword>
<keyword evidence="12" id="KW-1185">Reference proteome</keyword>
<keyword evidence="6" id="KW-1133">Transmembrane helix</keyword>
<proteinExistence type="inferred from homology"/>
<organism evidence="11 12">
    <name type="scientific">Coccomyxa subellipsoidea</name>
    <dbReference type="NCBI Taxonomy" id="248742"/>
    <lineage>
        <taxon>Eukaryota</taxon>
        <taxon>Viridiplantae</taxon>
        <taxon>Chlorophyta</taxon>
        <taxon>core chlorophytes</taxon>
        <taxon>Trebouxiophyceae</taxon>
        <taxon>Trebouxiophyceae incertae sedis</taxon>
        <taxon>Coccomyxaceae</taxon>
        <taxon>Coccomyxa</taxon>
    </lineage>
</organism>
<evidence type="ECO:0000256" key="8">
    <source>
        <dbReference type="RuleBase" id="RU366017"/>
    </source>
</evidence>
<evidence type="ECO:0000256" key="7">
    <source>
        <dbReference type="ARBA" id="ARBA00023136"/>
    </source>
</evidence>
<name>A0ABR2YVL2_9CHLO</name>
<keyword evidence="10" id="KW-0732">Signal</keyword>
<evidence type="ECO:0000256" key="10">
    <source>
        <dbReference type="SAM" id="SignalP"/>
    </source>
</evidence>
<dbReference type="InterPro" id="IPR008166">
    <property type="entry name" value="Glyco_transf_92"/>
</dbReference>